<sequence>MEIQTSEEAYQTYQKLRDIEERVNKQNRGLSLLGSTQFKKSYFISVVKE</sequence>
<accession>A0A0F9A9H3</accession>
<protein>
    <submittedName>
        <fullName evidence="1">Uncharacterized protein</fullName>
    </submittedName>
</protein>
<dbReference type="EMBL" id="LAZR01055977">
    <property type="protein sequence ID" value="KKK75184.1"/>
    <property type="molecule type" value="Genomic_DNA"/>
</dbReference>
<reference evidence="1" key="1">
    <citation type="journal article" date="2015" name="Nature">
        <title>Complex archaea that bridge the gap between prokaryotes and eukaryotes.</title>
        <authorList>
            <person name="Spang A."/>
            <person name="Saw J.H."/>
            <person name="Jorgensen S.L."/>
            <person name="Zaremba-Niedzwiedzka K."/>
            <person name="Martijn J."/>
            <person name="Lind A.E."/>
            <person name="van Eijk R."/>
            <person name="Schleper C."/>
            <person name="Guy L."/>
            <person name="Ettema T.J."/>
        </authorList>
    </citation>
    <scope>NUCLEOTIDE SEQUENCE</scope>
</reference>
<evidence type="ECO:0000313" key="1">
    <source>
        <dbReference type="EMBL" id="KKK75184.1"/>
    </source>
</evidence>
<proteinExistence type="predicted"/>
<gene>
    <name evidence="1" type="ORF">LCGC14_2876310</name>
</gene>
<comment type="caution">
    <text evidence="1">The sequence shown here is derived from an EMBL/GenBank/DDBJ whole genome shotgun (WGS) entry which is preliminary data.</text>
</comment>
<organism evidence="1">
    <name type="scientific">marine sediment metagenome</name>
    <dbReference type="NCBI Taxonomy" id="412755"/>
    <lineage>
        <taxon>unclassified sequences</taxon>
        <taxon>metagenomes</taxon>
        <taxon>ecological metagenomes</taxon>
    </lineage>
</organism>
<name>A0A0F9A9H3_9ZZZZ</name>
<dbReference type="AlphaFoldDB" id="A0A0F9A9H3"/>
<feature type="non-terminal residue" evidence="1">
    <location>
        <position position="49"/>
    </location>
</feature>